<evidence type="ECO:0000313" key="2">
    <source>
        <dbReference type="EMBL" id="KAK3756647.1"/>
    </source>
</evidence>
<accession>A0AAE1D472</accession>
<gene>
    <name evidence="2" type="ORF">RRG08_065306</name>
</gene>
<dbReference type="EMBL" id="JAWDGP010005489">
    <property type="protein sequence ID" value="KAK3756647.1"/>
    <property type="molecule type" value="Genomic_DNA"/>
</dbReference>
<evidence type="ECO:0000256" key="1">
    <source>
        <dbReference type="SAM" id="MobiDB-lite"/>
    </source>
</evidence>
<feature type="region of interest" description="Disordered" evidence="1">
    <location>
        <begin position="1"/>
        <end position="76"/>
    </location>
</feature>
<sequence length="76" mass="8258">MKGPTAQGPGRGKPDHVEPAGDRTSTRKTSHERTDSTRTGKGKPDHVEPPGDRRSTRKQAMKGLTAQEPGRANRIM</sequence>
<proteinExistence type="predicted"/>
<comment type="caution">
    <text evidence="2">The sequence shown here is derived from an EMBL/GenBank/DDBJ whole genome shotgun (WGS) entry which is preliminary data.</text>
</comment>
<protein>
    <submittedName>
        <fullName evidence="2">Uncharacterized protein</fullName>
    </submittedName>
</protein>
<dbReference type="AlphaFoldDB" id="A0AAE1D472"/>
<dbReference type="Proteomes" id="UP001283361">
    <property type="component" value="Unassembled WGS sequence"/>
</dbReference>
<keyword evidence="3" id="KW-1185">Reference proteome</keyword>
<evidence type="ECO:0000313" key="3">
    <source>
        <dbReference type="Proteomes" id="UP001283361"/>
    </source>
</evidence>
<name>A0AAE1D472_9GAST</name>
<organism evidence="2 3">
    <name type="scientific">Elysia crispata</name>
    <name type="common">lettuce slug</name>
    <dbReference type="NCBI Taxonomy" id="231223"/>
    <lineage>
        <taxon>Eukaryota</taxon>
        <taxon>Metazoa</taxon>
        <taxon>Spiralia</taxon>
        <taxon>Lophotrochozoa</taxon>
        <taxon>Mollusca</taxon>
        <taxon>Gastropoda</taxon>
        <taxon>Heterobranchia</taxon>
        <taxon>Euthyneura</taxon>
        <taxon>Panpulmonata</taxon>
        <taxon>Sacoglossa</taxon>
        <taxon>Placobranchoidea</taxon>
        <taxon>Plakobranchidae</taxon>
        <taxon>Elysia</taxon>
    </lineage>
</organism>
<reference evidence="2" key="1">
    <citation type="journal article" date="2023" name="G3 (Bethesda)">
        <title>A reference genome for the long-term kleptoplast-retaining sea slug Elysia crispata morphotype clarki.</title>
        <authorList>
            <person name="Eastman K.E."/>
            <person name="Pendleton A.L."/>
            <person name="Shaikh M.A."/>
            <person name="Suttiyut T."/>
            <person name="Ogas R."/>
            <person name="Tomko P."/>
            <person name="Gavelis G."/>
            <person name="Widhalm J.R."/>
            <person name="Wisecaver J.H."/>
        </authorList>
    </citation>
    <scope>NUCLEOTIDE SEQUENCE</scope>
    <source>
        <strain evidence="2">ECLA1</strain>
    </source>
</reference>
<feature type="compositionally biased region" description="Basic and acidic residues" evidence="1">
    <location>
        <begin position="12"/>
        <end position="54"/>
    </location>
</feature>